<evidence type="ECO:0000313" key="15">
    <source>
        <dbReference type="EMBL" id="AIF00906.1"/>
    </source>
</evidence>
<dbReference type="Gene3D" id="1.10.10.720">
    <property type="entry name" value="leucyl-tRNA synthetase"/>
    <property type="match status" value="1"/>
</dbReference>
<dbReference type="Pfam" id="PF00133">
    <property type="entry name" value="tRNA-synt_1"/>
    <property type="match status" value="3"/>
</dbReference>
<evidence type="ECO:0000256" key="3">
    <source>
        <dbReference type="ARBA" id="ARBA00022490"/>
    </source>
</evidence>
<dbReference type="FunFam" id="3.40.50.620:FF:000056">
    <property type="entry name" value="Leucine--tRNA ligase"/>
    <property type="match status" value="1"/>
</dbReference>
<feature type="domain" description="Aminoacyl-tRNA synthetase class Ia" evidence="12">
    <location>
        <begin position="611"/>
        <end position="647"/>
    </location>
</feature>
<evidence type="ECO:0000256" key="9">
    <source>
        <dbReference type="ARBA" id="ARBA00047469"/>
    </source>
</evidence>
<sequence>MDEEYQPELTEASWQQAWADAGIFVAEKSDERPKFYCLEMYPYPSGSMHMGHVRNYSIGDAVARFRRADGFNVFYPMGFDSFGMPAENAAIDEGGHPNDIIERNIIKIKQDFAKMGFSHDWQRELKSHDPDFYRWNQFYFLRFFEEGLAYRAFGPVNWCDECRTVLAKEQVVNDSCWRCQSAVSQRDMDQWYLKATDYSQQLWDGLDQIEFPDHVKAVQRDWIGRSEGATIRFAVDGDDELVIETFTTRPDTLFGVTFVTLAPSNELCEKLVSGTEYEADWRALAEEISGLSDMDIGKLKEKKGVFLGKYAVNPMNDEKVPIYAGNFVIASYGTGSVMAVPGHDQRDFEFAKKYDIPIRRVLLKNEGDDVDAPISGAFEGYGPMVNSDREGFDGLVGDDAKRAVIDALQADGNGGSTVQFKIHDWLISRQRYWGTPIPIIHCEKCGLVPLKEEDLPLILPLDIEFTIEGNPLASSDSFVNVDCPTCGSPARRETDTMDTFVDSSWYFLRYTDPKNLEECFNREIVDNWMDVDFYCGGIEHAQMHLIYARFFTKALRDIGLLSSDEPIKRLLCQGMVNKPAPYCADCNLTLHVDEAGAPCKNCGAELGERTAKMSKSIGNIVSPTQMVEKFGADTMRLFMLFAARPTAGMDWSDVGVEANRRVLNTLWVSMRDVLSWSDDAAEIDGWFDAKFRTRVREWRDAMENSELRDAVRISHYEIYSDLLWYQRRGGKNGALLRTILVEWLKLIHPSTPHFAEDIWQHLGQDGLVAIAQLAPREEAHDGDLEILASEAFVQRVLDQGRQMKELAERHLEGAATSVTIQCAEPWKGELCRIGMQLRDEDYDMKQALKVIMTREFAHDAVIRKQIPAAWKRVLKQLYRWSPDEQAILNASLDEVGIIQGAADFIQRELGVDELQVHLAGEGEDVGEKARFAFPSEPGIAYL</sequence>
<gene>
    <name evidence="15" type="primary">LARS</name>
    <name evidence="15" type="synonym">leuS</name>
</gene>
<dbReference type="PRINTS" id="PR00985">
    <property type="entry name" value="TRNASYNTHLEU"/>
</dbReference>
<dbReference type="PROSITE" id="PS00178">
    <property type="entry name" value="AA_TRNA_LIGASE_I"/>
    <property type="match status" value="1"/>
</dbReference>
<dbReference type="Gene3D" id="3.90.740.10">
    <property type="entry name" value="Valyl/Leucyl/Isoleucyl-tRNA synthetase, editing domain"/>
    <property type="match status" value="1"/>
</dbReference>
<comment type="catalytic activity">
    <reaction evidence="9">
        <text>tRNA(Leu) + L-leucine + ATP = L-leucyl-tRNA(Leu) + AMP + diphosphate</text>
        <dbReference type="Rhea" id="RHEA:11688"/>
        <dbReference type="Rhea" id="RHEA-COMP:9613"/>
        <dbReference type="Rhea" id="RHEA-COMP:9622"/>
        <dbReference type="ChEBI" id="CHEBI:30616"/>
        <dbReference type="ChEBI" id="CHEBI:33019"/>
        <dbReference type="ChEBI" id="CHEBI:57427"/>
        <dbReference type="ChEBI" id="CHEBI:78442"/>
        <dbReference type="ChEBI" id="CHEBI:78494"/>
        <dbReference type="ChEBI" id="CHEBI:456215"/>
        <dbReference type="EC" id="6.1.1.4"/>
    </reaction>
</comment>
<dbReference type="InterPro" id="IPR009008">
    <property type="entry name" value="Val/Leu/Ile-tRNA-synth_edit"/>
</dbReference>
<dbReference type="CDD" id="cd00812">
    <property type="entry name" value="LeuRS_core"/>
    <property type="match status" value="1"/>
</dbReference>
<dbReference type="EMBL" id="KF900606">
    <property type="protein sequence ID" value="AIF00906.1"/>
    <property type="molecule type" value="Genomic_DNA"/>
</dbReference>
<evidence type="ECO:0000259" key="13">
    <source>
        <dbReference type="Pfam" id="PF08264"/>
    </source>
</evidence>
<feature type="domain" description="Methionyl/Valyl/Leucyl/Isoleucyl-tRNA synthetase anticodon-binding" evidence="13">
    <location>
        <begin position="684"/>
        <end position="803"/>
    </location>
</feature>
<dbReference type="FunFam" id="1.10.730.10:FF:000002">
    <property type="entry name" value="Leucine--tRNA ligase"/>
    <property type="match status" value="1"/>
</dbReference>
<feature type="domain" description="Aminoacyl-tRNA synthetase class Ia" evidence="12">
    <location>
        <begin position="422"/>
        <end position="576"/>
    </location>
</feature>
<comment type="similarity">
    <text evidence="1 11">Belongs to the class-I aminoacyl-tRNA synthetase family.</text>
</comment>
<dbReference type="SUPFAM" id="SSF50677">
    <property type="entry name" value="ValRS/IleRS/LeuRS editing domain"/>
    <property type="match status" value="1"/>
</dbReference>
<dbReference type="PANTHER" id="PTHR43740:SF2">
    <property type="entry name" value="LEUCINE--TRNA LIGASE, MITOCHONDRIAL"/>
    <property type="match status" value="1"/>
</dbReference>
<accession>A0A075GA55</accession>
<keyword evidence="7 11" id="KW-0648">Protein biosynthesis</keyword>
<dbReference type="PANTHER" id="PTHR43740">
    <property type="entry name" value="LEUCYL-TRNA SYNTHETASE"/>
    <property type="match status" value="1"/>
</dbReference>
<dbReference type="InterPro" id="IPR002300">
    <property type="entry name" value="aa-tRNA-synth_Ia"/>
</dbReference>
<evidence type="ECO:0000256" key="5">
    <source>
        <dbReference type="ARBA" id="ARBA00022741"/>
    </source>
</evidence>
<keyword evidence="3" id="KW-0963">Cytoplasm</keyword>
<dbReference type="GO" id="GO:0002161">
    <property type="term" value="F:aminoacyl-tRNA deacylase activity"/>
    <property type="evidence" value="ECO:0007669"/>
    <property type="project" value="InterPro"/>
</dbReference>
<dbReference type="Gene3D" id="1.10.730.10">
    <property type="entry name" value="Isoleucyl-tRNA Synthetase, Domain 1"/>
    <property type="match status" value="1"/>
</dbReference>
<dbReference type="Gene3D" id="3.40.50.620">
    <property type="entry name" value="HUPs"/>
    <property type="match status" value="2"/>
</dbReference>
<feature type="domain" description="Aminoacyl-tRNA synthetase class Ia" evidence="12">
    <location>
        <begin position="14"/>
        <end position="218"/>
    </location>
</feature>
<proteinExistence type="inferred from homology"/>
<evidence type="ECO:0000256" key="7">
    <source>
        <dbReference type="ARBA" id="ARBA00022917"/>
    </source>
</evidence>
<dbReference type="EC" id="6.1.1.4" evidence="2 10"/>
<dbReference type="AlphaFoldDB" id="A0A075GA55"/>
<feature type="domain" description="Leucyl-tRNA synthetase editing" evidence="14">
    <location>
        <begin position="220"/>
        <end position="408"/>
    </location>
</feature>
<evidence type="ECO:0000256" key="11">
    <source>
        <dbReference type="RuleBase" id="RU363035"/>
    </source>
</evidence>
<dbReference type="GO" id="GO:0004823">
    <property type="term" value="F:leucine-tRNA ligase activity"/>
    <property type="evidence" value="ECO:0007669"/>
    <property type="project" value="UniProtKB-UniRule"/>
</dbReference>
<reference evidence="15" key="1">
    <citation type="journal article" date="2014" name="Genome Biol. Evol.">
        <title>Pangenome evidence for extensive interdomain horizontal transfer affecting lineage core and shell genes in uncultured planktonic thaumarchaeota and euryarchaeota.</title>
        <authorList>
            <person name="Deschamps P."/>
            <person name="Zivanovic Y."/>
            <person name="Moreira D."/>
            <person name="Rodriguez-Valera F."/>
            <person name="Lopez-Garcia P."/>
        </authorList>
    </citation>
    <scope>NUCLEOTIDE SEQUENCE</scope>
</reference>
<evidence type="ECO:0000256" key="1">
    <source>
        <dbReference type="ARBA" id="ARBA00005594"/>
    </source>
</evidence>
<dbReference type="InterPro" id="IPR009080">
    <property type="entry name" value="tRNAsynth_Ia_anticodon-bd"/>
</dbReference>
<evidence type="ECO:0000256" key="4">
    <source>
        <dbReference type="ARBA" id="ARBA00022598"/>
    </source>
</evidence>
<keyword evidence="6 11" id="KW-0067">ATP-binding</keyword>
<evidence type="ECO:0000256" key="10">
    <source>
        <dbReference type="NCBIfam" id="TIGR00396"/>
    </source>
</evidence>
<evidence type="ECO:0000256" key="6">
    <source>
        <dbReference type="ARBA" id="ARBA00022840"/>
    </source>
</evidence>
<dbReference type="Pfam" id="PF13603">
    <property type="entry name" value="tRNA-synt_1_2"/>
    <property type="match status" value="1"/>
</dbReference>
<evidence type="ECO:0000256" key="2">
    <source>
        <dbReference type="ARBA" id="ARBA00013164"/>
    </source>
</evidence>
<dbReference type="SUPFAM" id="SSF47323">
    <property type="entry name" value="Anticodon-binding domain of a subclass of class I aminoacyl-tRNA synthetases"/>
    <property type="match status" value="1"/>
</dbReference>
<dbReference type="NCBIfam" id="TIGR00396">
    <property type="entry name" value="leuS_bact"/>
    <property type="match status" value="1"/>
</dbReference>
<dbReference type="InterPro" id="IPR025709">
    <property type="entry name" value="Leu_tRNA-synth_edit"/>
</dbReference>
<dbReference type="GO" id="GO:0005524">
    <property type="term" value="F:ATP binding"/>
    <property type="evidence" value="ECO:0007669"/>
    <property type="project" value="UniProtKB-KW"/>
</dbReference>
<dbReference type="SUPFAM" id="SSF52374">
    <property type="entry name" value="Nucleotidylyl transferase"/>
    <property type="match status" value="1"/>
</dbReference>
<dbReference type="Pfam" id="PF08264">
    <property type="entry name" value="Anticodon_1"/>
    <property type="match status" value="1"/>
</dbReference>
<dbReference type="FunFam" id="3.40.50.620:FF:000003">
    <property type="entry name" value="Leucine--tRNA ligase"/>
    <property type="match status" value="1"/>
</dbReference>
<dbReference type="GO" id="GO:0006429">
    <property type="term" value="P:leucyl-tRNA aminoacylation"/>
    <property type="evidence" value="ECO:0007669"/>
    <property type="project" value="UniProtKB-UniRule"/>
</dbReference>
<dbReference type="InterPro" id="IPR014729">
    <property type="entry name" value="Rossmann-like_a/b/a_fold"/>
</dbReference>
<dbReference type="InterPro" id="IPR013155">
    <property type="entry name" value="M/V/L/I-tRNA-synth_anticd-bd"/>
</dbReference>
<dbReference type="Gene3D" id="3.30.2320.20">
    <property type="entry name" value="Class I aminoacyl-tRNA synthetases (RS)"/>
    <property type="match status" value="1"/>
</dbReference>
<name>A0A075GA55_9EURY</name>
<evidence type="ECO:0000259" key="14">
    <source>
        <dbReference type="Pfam" id="PF13603"/>
    </source>
</evidence>
<dbReference type="GO" id="GO:0005829">
    <property type="term" value="C:cytosol"/>
    <property type="evidence" value="ECO:0007669"/>
    <property type="project" value="TreeGrafter"/>
</dbReference>
<protein>
    <recommendedName>
        <fullName evidence="2 10">Leucine--tRNA ligase</fullName>
        <ecNumber evidence="2 10">6.1.1.4</ecNumber>
    </recommendedName>
</protein>
<organism evidence="15">
    <name type="scientific">uncultured marine group II/III euryarchaeote KM3_13_G01</name>
    <dbReference type="NCBI Taxonomy" id="1457873"/>
    <lineage>
        <taxon>Archaea</taxon>
        <taxon>Methanobacteriati</taxon>
        <taxon>Methanobacteriota</taxon>
        <taxon>environmental samples</taxon>
    </lineage>
</organism>
<keyword evidence="8 11" id="KW-0030">Aminoacyl-tRNA synthetase</keyword>
<keyword evidence="5 11" id="KW-0547">Nucleotide-binding</keyword>
<keyword evidence="4 11" id="KW-0436">Ligase</keyword>
<dbReference type="InterPro" id="IPR002302">
    <property type="entry name" value="Leu-tRNA-ligase"/>
</dbReference>
<evidence type="ECO:0000259" key="12">
    <source>
        <dbReference type="Pfam" id="PF00133"/>
    </source>
</evidence>
<dbReference type="InterPro" id="IPR001412">
    <property type="entry name" value="aa-tRNA-synth_I_CS"/>
</dbReference>
<evidence type="ECO:0000256" key="8">
    <source>
        <dbReference type="ARBA" id="ARBA00023146"/>
    </source>
</evidence>